<accession>A0ACB7YZV1</accession>
<reference evidence="1 2" key="1">
    <citation type="journal article" date="2021" name="Hortic Res">
        <title>High-quality reference genome and annotation aids understanding of berry development for evergreen blueberry (Vaccinium darrowii).</title>
        <authorList>
            <person name="Yu J."/>
            <person name="Hulse-Kemp A.M."/>
            <person name="Babiker E."/>
            <person name="Staton M."/>
        </authorList>
    </citation>
    <scope>NUCLEOTIDE SEQUENCE [LARGE SCALE GENOMIC DNA]</scope>
    <source>
        <strain evidence="2">cv. NJ 8807/NJ 8810</strain>
        <tissue evidence="1">Young leaf</tissue>
    </source>
</reference>
<comment type="caution">
    <text evidence="1">The sequence shown here is derived from an EMBL/GenBank/DDBJ whole genome shotgun (WGS) entry which is preliminary data.</text>
</comment>
<gene>
    <name evidence="1" type="ORF">Vadar_027639</name>
</gene>
<proteinExistence type="predicted"/>
<protein>
    <submittedName>
        <fullName evidence="1">Uncharacterized protein</fullName>
    </submittedName>
</protein>
<evidence type="ECO:0000313" key="2">
    <source>
        <dbReference type="Proteomes" id="UP000828048"/>
    </source>
</evidence>
<name>A0ACB7YZV1_9ERIC</name>
<organism evidence="1 2">
    <name type="scientific">Vaccinium darrowii</name>
    <dbReference type="NCBI Taxonomy" id="229202"/>
    <lineage>
        <taxon>Eukaryota</taxon>
        <taxon>Viridiplantae</taxon>
        <taxon>Streptophyta</taxon>
        <taxon>Embryophyta</taxon>
        <taxon>Tracheophyta</taxon>
        <taxon>Spermatophyta</taxon>
        <taxon>Magnoliopsida</taxon>
        <taxon>eudicotyledons</taxon>
        <taxon>Gunneridae</taxon>
        <taxon>Pentapetalae</taxon>
        <taxon>asterids</taxon>
        <taxon>Ericales</taxon>
        <taxon>Ericaceae</taxon>
        <taxon>Vaccinioideae</taxon>
        <taxon>Vaccinieae</taxon>
        <taxon>Vaccinium</taxon>
    </lineage>
</organism>
<dbReference type="Proteomes" id="UP000828048">
    <property type="component" value="Chromosome 3"/>
</dbReference>
<sequence length="311" mass="34179">MAFRSSTVSLGVAQRGTLFDEDHLLNTVKGILNKLTPEKFDPLKSQLIYSGFTTADIRKIKLHTLGNICLIGELWKKKMVPEKIVHHISQELLGTDSKICPEEENVEPICHFFNTIGKQLEKSPKSRFMVRDILDPRSTNWVPRREEVKDKTIGEIHSEAEKNCGLRPGATASMRNNRGTVPSGQGSVSPVSPGGFPVNRMMPRMPGVRNMPEMPGIDNDNWVVPRSRSMQRGNNIQPIQPVSHVQPPLIGKSPSMNSQFLPQGSGALIGGTRTVSVAKQQHPSCLPSCLGLWCGSHISSHCPCQSCSTGC</sequence>
<evidence type="ECO:0000313" key="1">
    <source>
        <dbReference type="EMBL" id="KAH7858757.1"/>
    </source>
</evidence>
<keyword evidence="2" id="KW-1185">Reference proteome</keyword>
<dbReference type="EMBL" id="CM037153">
    <property type="protein sequence ID" value="KAH7858757.1"/>
    <property type="molecule type" value="Genomic_DNA"/>
</dbReference>